<dbReference type="SUPFAM" id="SSF56935">
    <property type="entry name" value="Porins"/>
    <property type="match status" value="1"/>
</dbReference>
<keyword evidence="7" id="KW-0408">Iron</keyword>
<dbReference type="InterPro" id="IPR039426">
    <property type="entry name" value="TonB-dep_rcpt-like"/>
</dbReference>
<dbReference type="PROSITE" id="PS00430">
    <property type="entry name" value="TONB_DEPENDENT_REC_1"/>
    <property type="match status" value="1"/>
</dbReference>
<evidence type="ECO:0000256" key="15">
    <source>
        <dbReference type="SAM" id="SignalP"/>
    </source>
</evidence>
<accession>A0A918UGR7</accession>
<reference evidence="18" key="2">
    <citation type="submission" date="2020-09" db="EMBL/GenBank/DDBJ databases">
        <authorList>
            <person name="Sun Q."/>
            <person name="Kim S."/>
        </authorList>
    </citation>
    <scope>NUCLEOTIDE SEQUENCE</scope>
    <source>
        <strain evidence="18">KCTC 32255</strain>
    </source>
</reference>
<keyword evidence="5 12" id="KW-0812">Transmembrane</keyword>
<dbReference type="PANTHER" id="PTHR32552:SF81">
    <property type="entry name" value="TONB-DEPENDENT OUTER MEMBRANE RECEPTOR"/>
    <property type="match status" value="1"/>
</dbReference>
<evidence type="ECO:0000256" key="1">
    <source>
        <dbReference type="ARBA" id="ARBA00004571"/>
    </source>
</evidence>
<evidence type="ECO:0000256" key="13">
    <source>
        <dbReference type="PROSITE-ProRule" id="PRU10143"/>
    </source>
</evidence>
<evidence type="ECO:0000256" key="5">
    <source>
        <dbReference type="ARBA" id="ARBA00022692"/>
    </source>
</evidence>
<keyword evidence="9 13" id="KW-0798">TonB box</keyword>
<name>A0A918UGR7_9SPHN</name>
<evidence type="ECO:0000313" key="19">
    <source>
        <dbReference type="Proteomes" id="UP000648075"/>
    </source>
</evidence>
<comment type="similarity">
    <text evidence="12 14">Belongs to the TonB-dependent receptor family.</text>
</comment>
<dbReference type="PROSITE" id="PS52016">
    <property type="entry name" value="TONB_DEPENDENT_REC_3"/>
    <property type="match status" value="1"/>
</dbReference>
<evidence type="ECO:0000256" key="10">
    <source>
        <dbReference type="ARBA" id="ARBA00023136"/>
    </source>
</evidence>
<evidence type="ECO:0000256" key="14">
    <source>
        <dbReference type="RuleBase" id="RU003357"/>
    </source>
</evidence>
<evidence type="ECO:0000259" key="16">
    <source>
        <dbReference type="Pfam" id="PF00593"/>
    </source>
</evidence>
<comment type="caution">
    <text evidence="18">The sequence shown here is derived from an EMBL/GenBank/DDBJ whole genome shotgun (WGS) entry which is preliminary data.</text>
</comment>
<dbReference type="Gene3D" id="2.170.130.10">
    <property type="entry name" value="TonB-dependent receptor, plug domain"/>
    <property type="match status" value="1"/>
</dbReference>
<dbReference type="Proteomes" id="UP000648075">
    <property type="component" value="Unassembled WGS sequence"/>
</dbReference>
<keyword evidence="10 12" id="KW-0472">Membrane</keyword>
<keyword evidence="3 12" id="KW-1134">Transmembrane beta strand</keyword>
<dbReference type="Gene3D" id="2.40.170.20">
    <property type="entry name" value="TonB-dependent receptor, beta-barrel domain"/>
    <property type="match status" value="1"/>
</dbReference>
<keyword evidence="19" id="KW-1185">Reference proteome</keyword>
<dbReference type="GO" id="GO:0009279">
    <property type="term" value="C:cell outer membrane"/>
    <property type="evidence" value="ECO:0007669"/>
    <property type="project" value="UniProtKB-SubCell"/>
</dbReference>
<dbReference type="InterPro" id="IPR037066">
    <property type="entry name" value="Plug_dom_sf"/>
</dbReference>
<evidence type="ECO:0000256" key="11">
    <source>
        <dbReference type="ARBA" id="ARBA00023237"/>
    </source>
</evidence>
<evidence type="ECO:0000256" key="2">
    <source>
        <dbReference type="ARBA" id="ARBA00022448"/>
    </source>
</evidence>
<evidence type="ECO:0000256" key="12">
    <source>
        <dbReference type="PROSITE-ProRule" id="PRU01360"/>
    </source>
</evidence>
<evidence type="ECO:0000259" key="17">
    <source>
        <dbReference type="Pfam" id="PF07715"/>
    </source>
</evidence>
<dbReference type="PANTHER" id="PTHR32552">
    <property type="entry name" value="FERRICHROME IRON RECEPTOR-RELATED"/>
    <property type="match status" value="1"/>
</dbReference>
<dbReference type="Pfam" id="PF00593">
    <property type="entry name" value="TonB_dep_Rec_b-barrel"/>
    <property type="match status" value="1"/>
</dbReference>
<dbReference type="InterPro" id="IPR012910">
    <property type="entry name" value="Plug_dom"/>
</dbReference>
<evidence type="ECO:0000313" key="18">
    <source>
        <dbReference type="EMBL" id="GGZ07020.1"/>
    </source>
</evidence>
<dbReference type="EMBL" id="BMZA01000008">
    <property type="protein sequence ID" value="GGZ07020.1"/>
    <property type="molecule type" value="Genomic_DNA"/>
</dbReference>
<organism evidence="18 19">
    <name type="scientific">Novosphingobium colocasiae</name>
    <dbReference type="NCBI Taxonomy" id="1256513"/>
    <lineage>
        <taxon>Bacteria</taxon>
        <taxon>Pseudomonadati</taxon>
        <taxon>Pseudomonadota</taxon>
        <taxon>Alphaproteobacteria</taxon>
        <taxon>Sphingomonadales</taxon>
        <taxon>Sphingomonadaceae</taxon>
        <taxon>Novosphingobium</taxon>
    </lineage>
</organism>
<comment type="subcellular location">
    <subcellularLocation>
        <location evidence="1 12">Cell outer membrane</location>
        <topology evidence="1 12">Multi-pass membrane protein</topology>
    </subcellularLocation>
</comment>
<evidence type="ECO:0000256" key="7">
    <source>
        <dbReference type="ARBA" id="ARBA00023004"/>
    </source>
</evidence>
<keyword evidence="4" id="KW-0410">Iron transport</keyword>
<feature type="signal peptide" evidence="15">
    <location>
        <begin position="1"/>
        <end position="19"/>
    </location>
</feature>
<evidence type="ECO:0000256" key="8">
    <source>
        <dbReference type="ARBA" id="ARBA00023065"/>
    </source>
</evidence>
<dbReference type="RefSeq" id="WP_189621282.1">
    <property type="nucleotide sequence ID" value="NZ_BMZA01000008.1"/>
</dbReference>
<dbReference type="InterPro" id="IPR010916">
    <property type="entry name" value="TonB_box_CS"/>
</dbReference>
<dbReference type="InterPro" id="IPR000531">
    <property type="entry name" value="Beta-barrel_TonB"/>
</dbReference>
<evidence type="ECO:0000256" key="4">
    <source>
        <dbReference type="ARBA" id="ARBA00022496"/>
    </source>
</evidence>
<evidence type="ECO:0000256" key="9">
    <source>
        <dbReference type="ARBA" id="ARBA00023077"/>
    </source>
</evidence>
<dbReference type="Pfam" id="PF07715">
    <property type="entry name" value="Plug"/>
    <property type="match status" value="1"/>
</dbReference>
<feature type="short sequence motif" description="TonB box" evidence="13">
    <location>
        <begin position="29"/>
        <end position="35"/>
    </location>
</feature>
<keyword evidence="18" id="KW-0675">Receptor</keyword>
<dbReference type="GO" id="GO:0006826">
    <property type="term" value="P:iron ion transport"/>
    <property type="evidence" value="ECO:0007669"/>
    <property type="project" value="UniProtKB-KW"/>
</dbReference>
<evidence type="ECO:0000256" key="3">
    <source>
        <dbReference type="ARBA" id="ARBA00022452"/>
    </source>
</evidence>
<dbReference type="InterPro" id="IPR036942">
    <property type="entry name" value="Beta-barrel_TonB_sf"/>
</dbReference>
<feature type="domain" description="TonB-dependent receptor-like beta-barrel" evidence="16">
    <location>
        <begin position="211"/>
        <end position="640"/>
    </location>
</feature>
<gene>
    <name evidence="18" type="ORF">GCM10011614_22290</name>
</gene>
<reference evidence="18" key="1">
    <citation type="journal article" date="2014" name="Int. J. Syst. Evol. Microbiol.">
        <title>Complete genome sequence of Corynebacterium casei LMG S-19264T (=DSM 44701T), isolated from a smear-ripened cheese.</title>
        <authorList>
            <consortium name="US DOE Joint Genome Institute (JGI-PGF)"/>
            <person name="Walter F."/>
            <person name="Albersmeier A."/>
            <person name="Kalinowski J."/>
            <person name="Ruckert C."/>
        </authorList>
    </citation>
    <scope>NUCLEOTIDE SEQUENCE</scope>
    <source>
        <strain evidence="18">KCTC 32255</strain>
    </source>
</reference>
<feature type="domain" description="TonB-dependent receptor plug" evidence="17">
    <location>
        <begin position="52"/>
        <end position="160"/>
    </location>
</feature>
<protein>
    <submittedName>
        <fullName evidence="18">TonB-dependent receptor</fullName>
    </submittedName>
</protein>
<proteinExistence type="inferred from homology"/>
<keyword evidence="8" id="KW-0406">Ion transport</keyword>
<feature type="chain" id="PRO_5037172122" evidence="15">
    <location>
        <begin position="20"/>
        <end position="679"/>
    </location>
</feature>
<keyword evidence="2 12" id="KW-0813">Transport</keyword>
<sequence length="679" mass="73750">MKTSLFAVAAVLLSSPALADDAGTDNPDTIIVTAKRNADDPAIVGDARERLARTPGAVSVVAAETYEGRLALGMPDLLRDVPGVLSNKRYGEEARLSIRGSGIDQSYHQRGVLIAQDGVPFADADGFSDFQKVDALGARYVEVYKGGNALRFGGAQLGGAVNLVTPNGKTAQSPNLVRLEGGSFDTYRGQVALARQVGQWDFYGSFSAAKSDGYRVNSGLEQYRGTLNIGYSFGGDNEVRLIAYAADIKQDVPGTLSLANALTTPRAAGAGVVANKWARDQDIQRVTLQTRLHLTDSLLFEGGVYTTWTDLHHPIPIVIDQKIDTQGAFGRFSWDGELAGHKADMFFGAYYRQGGNKQGLFVNMGGVNGFQFGKASLDASGLDVFAEGRFWATDSFALVAGGSYGHASRDYKDLLSSANDRSKSFNWFSPRLGLLWQNSEGLQVYANVTRSVEPPHYGALVQGGVPGFVPVSAQKAWTAELGTRGKAGAVTWDFTFYRAWLKGELLSFNGTTGFPAFFFNAGKTVHQGIEASLDWRIIDDANAGLLRLRQTYAWSDFTFDNDPVYGNGRLPVAPQHQYRASLRYEHPSGGYIEPALDWRMKSVWVDYANTLKAPGYALLNLELGWKLSNGLTLFADLRNLTDKRYAAEFAALTDARIDATDVFYPGEGRSAFVGATFRF</sequence>
<dbReference type="AlphaFoldDB" id="A0A918UGR7"/>
<keyword evidence="11 12" id="KW-0998">Cell outer membrane</keyword>
<evidence type="ECO:0000256" key="6">
    <source>
        <dbReference type="ARBA" id="ARBA00022729"/>
    </source>
</evidence>
<keyword evidence="6 15" id="KW-0732">Signal</keyword>